<dbReference type="PANTHER" id="PTHR42872:SF6">
    <property type="entry name" value="PROTEIN-GLUTAMATE METHYLESTERASE_PROTEIN-GLUTAMINE GLUTAMINASE"/>
    <property type="match status" value="1"/>
</dbReference>
<dbReference type="GO" id="GO:0008984">
    <property type="term" value="F:protein-glutamate methylesterase activity"/>
    <property type="evidence" value="ECO:0007669"/>
    <property type="project" value="UniProtKB-EC"/>
</dbReference>
<comment type="catalytic activity">
    <reaction evidence="3">
        <text>[protein]-L-glutamate 5-O-methyl ester + H2O = L-glutamyl-[protein] + methanol + H(+)</text>
        <dbReference type="Rhea" id="RHEA:23236"/>
        <dbReference type="Rhea" id="RHEA-COMP:10208"/>
        <dbReference type="Rhea" id="RHEA-COMP:10311"/>
        <dbReference type="ChEBI" id="CHEBI:15377"/>
        <dbReference type="ChEBI" id="CHEBI:15378"/>
        <dbReference type="ChEBI" id="CHEBI:17790"/>
        <dbReference type="ChEBI" id="CHEBI:29973"/>
        <dbReference type="ChEBI" id="CHEBI:82795"/>
        <dbReference type="EC" id="3.1.1.61"/>
    </reaction>
</comment>
<feature type="active site" evidence="4">
    <location>
        <position position="134"/>
    </location>
</feature>
<protein>
    <recommendedName>
        <fullName evidence="2">protein-glutamate methylesterase</fullName>
        <ecNumber evidence="2">3.1.1.61</ecNumber>
    </recommendedName>
</protein>
<dbReference type="GO" id="GO:0005737">
    <property type="term" value="C:cytoplasm"/>
    <property type="evidence" value="ECO:0007669"/>
    <property type="project" value="InterPro"/>
</dbReference>
<dbReference type="RefSeq" id="WP_116707123.1">
    <property type="nucleotide sequence ID" value="NZ_QEKW01000002.1"/>
</dbReference>
<evidence type="ECO:0000256" key="4">
    <source>
        <dbReference type="PROSITE-ProRule" id="PRU00050"/>
    </source>
</evidence>
<keyword evidence="4" id="KW-0145">Chemotaxis</keyword>
<reference evidence="6 7" key="1">
    <citation type="submission" date="2018-04" db="EMBL/GenBank/DDBJ databases">
        <title>Genomic Encyclopedia of Type Strains, Phase IV (KMG-IV): sequencing the most valuable type-strain genomes for metagenomic binning, comparative biology and taxonomic classification.</title>
        <authorList>
            <person name="Goeker M."/>
        </authorList>
    </citation>
    <scope>NUCLEOTIDE SEQUENCE [LARGE SCALE GENOMIC DNA]</scope>
    <source>
        <strain evidence="6 7">DSM 45771</strain>
    </source>
</reference>
<feature type="domain" description="CheB-type methylesterase" evidence="5">
    <location>
        <begin position="3"/>
        <end position="192"/>
    </location>
</feature>
<comment type="caution">
    <text evidence="6">The sequence shown here is derived from an EMBL/GenBank/DDBJ whole genome shotgun (WGS) entry which is preliminary data.</text>
</comment>
<gene>
    <name evidence="6" type="ORF">C8D89_102207</name>
</gene>
<evidence type="ECO:0000259" key="5">
    <source>
        <dbReference type="PROSITE" id="PS50122"/>
    </source>
</evidence>
<dbReference type="PANTHER" id="PTHR42872">
    <property type="entry name" value="PROTEIN-GLUTAMATE METHYLESTERASE/PROTEIN-GLUTAMINE GLUTAMINASE"/>
    <property type="match status" value="1"/>
</dbReference>
<sequence>MDPAGPPFLIGIGASAGGVESLLELAGRLDPALPATVLVVLHQSPSGPTVFPELMARRCRLPVRHARHGEQLPVGEVRVAPPDHHLLVVDGQLEVVRGPRENGHRPAIDPLFRSIAQAAGPAGVGCVLTGLLDDGAAGLLDVVRHGGTAVVQDPAEATFDSMPRAALEQVPGAVVRPLSEIGAVFSQLTSRPTLGGHRPSSRLAREIDAVRRAPGTFGAGPPGPAAGLACPDCSGPLYDLSEDRMLRYRCRIGHAWSERSLSHEQDTGIERVLATALQALEDKADLQHRIATTAAERGSDLVAARAREAAHAAVVSAKMVRELLTSEEDEGTA</sequence>
<dbReference type="AlphaFoldDB" id="A0A2U1FLK8"/>
<evidence type="ECO:0000256" key="2">
    <source>
        <dbReference type="ARBA" id="ARBA00039140"/>
    </source>
</evidence>
<dbReference type="InterPro" id="IPR011247">
    <property type="entry name" value="Chemotax_prot-Glu_Me-esterase"/>
</dbReference>
<dbReference type="PIRSF" id="PIRSF036461">
    <property type="entry name" value="Chmtx_methlestr"/>
    <property type="match status" value="1"/>
</dbReference>
<dbReference type="PROSITE" id="PS50122">
    <property type="entry name" value="CHEB"/>
    <property type="match status" value="1"/>
</dbReference>
<dbReference type="Proteomes" id="UP000245639">
    <property type="component" value="Unassembled WGS sequence"/>
</dbReference>
<accession>A0A2U1FLK8</accession>
<keyword evidence="7" id="KW-1185">Reference proteome</keyword>
<organism evidence="6 7">
    <name type="scientific">Actinomycetospora cinnamomea</name>
    <dbReference type="NCBI Taxonomy" id="663609"/>
    <lineage>
        <taxon>Bacteria</taxon>
        <taxon>Bacillati</taxon>
        <taxon>Actinomycetota</taxon>
        <taxon>Actinomycetes</taxon>
        <taxon>Pseudonocardiales</taxon>
        <taxon>Pseudonocardiaceae</taxon>
        <taxon>Actinomycetospora</taxon>
    </lineage>
</organism>
<dbReference type="OrthoDB" id="9791760at2"/>
<evidence type="ECO:0000313" key="6">
    <source>
        <dbReference type="EMBL" id="PVZ13058.1"/>
    </source>
</evidence>
<dbReference type="GO" id="GO:0000156">
    <property type="term" value="F:phosphorelay response regulator activity"/>
    <property type="evidence" value="ECO:0007669"/>
    <property type="project" value="InterPro"/>
</dbReference>
<keyword evidence="1 4" id="KW-0378">Hydrolase</keyword>
<evidence type="ECO:0000256" key="3">
    <source>
        <dbReference type="ARBA" id="ARBA00048267"/>
    </source>
</evidence>
<dbReference type="Gene3D" id="3.40.50.180">
    <property type="entry name" value="Methylesterase CheB, C-terminal domain"/>
    <property type="match status" value="1"/>
</dbReference>
<dbReference type="Pfam" id="PF01339">
    <property type="entry name" value="CheB_methylest"/>
    <property type="match status" value="1"/>
</dbReference>
<evidence type="ECO:0000313" key="7">
    <source>
        <dbReference type="Proteomes" id="UP000245639"/>
    </source>
</evidence>
<evidence type="ECO:0000256" key="1">
    <source>
        <dbReference type="ARBA" id="ARBA00022801"/>
    </source>
</evidence>
<dbReference type="InterPro" id="IPR035909">
    <property type="entry name" value="CheB_C"/>
</dbReference>
<name>A0A2U1FLK8_9PSEU</name>
<dbReference type="InterPro" id="IPR000673">
    <property type="entry name" value="Sig_transdc_resp-reg_Me-estase"/>
</dbReference>
<proteinExistence type="predicted"/>
<feature type="active site" evidence="4">
    <location>
        <position position="42"/>
    </location>
</feature>
<dbReference type="EC" id="3.1.1.61" evidence="2"/>
<feature type="active site" evidence="4">
    <location>
        <position position="15"/>
    </location>
</feature>
<dbReference type="CDD" id="cd16433">
    <property type="entry name" value="CheB"/>
    <property type="match status" value="1"/>
</dbReference>
<dbReference type="GO" id="GO:0006935">
    <property type="term" value="P:chemotaxis"/>
    <property type="evidence" value="ECO:0007669"/>
    <property type="project" value="UniProtKB-UniRule"/>
</dbReference>
<dbReference type="EMBL" id="QEKW01000002">
    <property type="protein sequence ID" value="PVZ13058.1"/>
    <property type="molecule type" value="Genomic_DNA"/>
</dbReference>
<dbReference type="SUPFAM" id="SSF52738">
    <property type="entry name" value="Methylesterase CheB, C-terminal domain"/>
    <property type="match status" value="1"/>
</dbReference>